<protein>
    <submittedName>
        <fullName evidence="2">Uncharacterized protein</fullName>
    </submittedName>
</protein>
<proteinExistence type="predicted"/>
<comment type="caution">
    <text evidence="2">The sequence shown here is derived from an EMBL/GenBank/DDBJ whole genome shotgun (WGS) entry which is preliminary data.</text>
</comment>
<gene>
    <name evidence="2" type="ORF">RRG08_044763</name>
</gene>
<dbReference type="EMBL" id="JAWDGP010003905">
    <property type="protein sequence ID" value="KAK3769568.1"/>
    <property type="molecule type" value="Genomic_DNA"/>
</dbReference>
<feature type="compositionally biased region" description="Polar residues" evidence="1">
    <location>
        <begin position="52"/>
        <end position="61"/>
    </location>
</feature>
<accession>A0AAE0ZHI9</accession>
<dbReference type="Proteomes" id="UP001283361">
    <property type="component" value="Unassembled WGS sequence"/>
</dbReference>
<evidence type="ECO:0000313" key="2">
    <source>
        <dbReference type="EMBL" id="KAK3769568.1"/>
    </source>
</evidence>
<dbReference type="AlphaFoldDB" id="A0AAE0ZHI9"/>
<name>A0AAE0ZHI9_9GAST</name>
<reference evidence="2" key="1">
    <citation type="journal article" date="2023" name="G3 (Bethesda)">
        <title>A reference genome for the long-term kleptoplast-retaining sea slug Elysia crispata morphotype clarki.</title>
        <authorList>
            <person name="Eastman K.E."/>
            <person name="Pendleton A.L."/>
            <person name="Shaikh M.A."/>
            <person name="Suttiyut T."/>
            <person name="Ogas R."/>
            <person name="Tomko P."/>
            <person name="Gavelis G."/>
            <person name="Widhalm J.R."/>
            <person name="Wisecaver J.H."/>
        </authorList>
    </citation>
    <scope>NUCLEOTIDE SEQUENCE</scope>
    <source>
        <strain evidence="2">ECLA1</strain>
    </source>
</reference>
<keyword evidence="3" id="KW-1185">Reference proteome</keyword>
<organism evidence="2 3">
    <name type="scientific">Elysia crispata</name>
    <name type="common">lettuce slug</name>
    <dbReference type="NCBI Taxonomy" id="231223"/>
    <lineage>
        <taxon>Eukaryota</taxon>
        <taxon>Metazoa</taxon>
        <taxon>Spiralia</taxon>
        <taxon>Lophotrochozoa</taxon>
        <taxon>Mollusca</taxon>
        <taxon>Gastropoda</taxon>
        <taxon>Heterobranchia</taxon>
        <taxon>Euthyneura</taxon>
        <taxon>Panpulmonata</taxon>
        <taxon>Sacoglossa</taxon>
        <taxon>Placobranchoidea</taxon>
        <taxon>Plakobranchidae</taxon>
        <taxon>Elysia</taxon>
    </lineage>
</organism>
<evidence type="ECO:0000313" key="3">
    <source>
        <dbReference type="Proteomes" id="UP001283361"/>
    </source>
</evidence>
<evidence type="ECO:0000256" key="1">
    <source>
        <dbReference type="SAM" id="MobiDB-lite"/>
    </source>
</evidence>
<feature type="region of interest" description="Disordered" evidence="1">
    <location>
        <begin position="42"/>
        <end position="67"/>
    </location>
</feature>
<sequence length="67" mass="7387">MTQSRRPQAYSSVHVRHHCGYCPAGPPPSCALPIVLKRKHRSALTAADDPRINSSFTQSWEAEQGEA</sequence>